<dbReference type="EMBL" id="ASGP02000001">
    <property type="protein sequence ID" value="KAH9526237.1"/>
    <property type="molecule type" value="Genomic_DNA"/>
</dbReference>
<reference evidence="1" key="1">
    <citation type="submission" date="2013-05" db="EMBL/GenBank/DDBJ databases">
        <authorList>
            <person name="Yim A.K.Y."/>
            <person name="Chan T.F."/>
            <person name="Ji K.M."/>
            <person name="Liu X.Y."/>
            <person name="Zhou J.W."/>
            <person name="Li R.Q."/>
            <person name="Yang K.Y."/>
            <person name="Li J."/>
            <person name="Li M."/>
            <person name="Law P.T.W."/>
            <person name="Wu Y.L."/>
            <person name="Cai Z.L."/>
            <person name="Qin H."/>
            <person name="Bao Y."/>
            <person name="Leung R.K.K."/>
            <person name="Ng P.K.S."/>
            <person name="Zou J."/>
            <person name="Zhong X.J."/>
            <person name="Ran P.X."/>
            <person name="Zhong N.S."/>
            <person name="Liu Z.G."/>
            <person name="Tsui S.K.W."/>
        </authorList>
    </citation>
    <scope>NUCLEOTIDE SEQUENCE</scope>
    <source>
        <strain evidence="1">Derf</strain>
        <tissue evidence="1">Whole organism</tissue>
    </source>
</reference>
<dbReference type="Proteomes" id="UP000790347">
    <property type="component" value="Unassembled WGS sequence"/>
</dbReference>
<accession>A0A922I6D7</accession>
<reference evidence="1" key="2">
    <citation type="journal article" date="2022" name="Res Sq">
        <title>Comparative Genomics Reveals Insights into the Divergent Evolution of Astigmatic Mites and Household Pest Adaptations.</title>
        <authorList>
            <person name="Xiong Q."/>
            <person name="Wan A.T.-Y."/>
            <person name="Liu X.-Y."/>
            <person name="Fung C.S.-H."/>
            <person name="Xiao X."/>
            <person name="Malainual N."/>
            <person name="Hou J."/>
            <person name="Wang L."/>
            <person name="Wang M."/>
            <person name="Yang K."/>
            <person name="Cui Y."/>
            <person name="Leung E."/>
            <person name="Nong W."/>
            <person name="Shin S.-K."/>
            <person name="Au S."/>
            <person name="Jeong K.Y."/>
            <person name="Chew F.T."/>
            <person name="Hui J."/>
            <person name="Leung T.F."/>
            <person name="Tungtrongchitr A."/>
            <person name="Zhong N."/>
            <person name="Liu Z."/>
            <person name="Tsui S."/>
        </authorList>
    </citation>
    <scope>NUCLEOTIDE SEQUENCE</scope>
    <source>
        <strain evidence="1">Derf</strain>
        <tissue evidence="1">Whole organism</tissue>
    </source>
</reference>
<organism evidence="1 2">
    <name type="scientific">Dermatophagoides farinae</name>
    <name type="common">American house dust mite</name>
    <dbReference type="NCBI Taxonomy" id="6954"/>
    <lineage>
        <taxon>Eukaryota</taxon>
        <taxon>Metazoa</taxon>
        <taxon>Ecdysozoa</taxon>
        <taxon>Arthropoda</taxon>
        <taxon>Chelicerata</taxon>
        <taxon>Arachnida</taxon>
        <taxon>Acari</taxon>
        <taxon>Acariformes</taxon>
        <taxon>Sarcoptiformes</taxon>
        <taxon>Astigmata</taxon>
        <taxon>Psoroptidia</taxon>
        <taxon>Analgoidea</taxon>
        <taxon>Pyroglyphidae</taxon>
        <taxon>Dermatophagoidinae</taxon>
        <taxon>Dermatophagoides</taxon>
    </lineage>
</organism>
<evidence type="ECO:0000313" key="2">
    <source>
        <dbReference type="Proteomes" id="UP000790347"/>
    </source>
</evidence>
<protein>
    <submittedName>
        <fullName evidence="1">Uncharacterized protein</fullName>
    </submittedName>
</protein>
<evidence type="ECO:0000313" key="1">
    <source>
        <dbReference type="EMBL" id="KAH9526237.1"/>
    </source>
</evidence>
<gene>
    <name evidence="1" type="ORF">DERF_000338</name>
</gene>
<comment type="caution">
    <text evidence="1">The sequence shown here is derived from an EMBL/GenBank/DDBJ whole genome shotgun (WGS) entry which is preliminary data.</text>
</comment>
<keyword evidence="2" id="KW-1185">Reference proteome</keyword>
<sequence>MMLLPLQLLVQPLIIKIVRLIHHHHHHEQKKSQMEMEMEIFIRISRTNLQTAIGSILEFPLCIV</sequence>
<proteinExistence type="predicted"/>
<name>A0A922I6D7_DERFA</name>
<dbReference type="AlphaFoldDB" id="A0A922I6D7"/>